<dbReference type="PANTHER" id="PTHR17224:SF1">
    <property type="entry name" value="PEPTIDYL-TRNA HYDROLASE"/>
    <property type="match status" value="1"/>
</dbReference>
<protein>
    <recommendedName>
        <fullName evidence="1">peptidyl-tRNA hydrolase</fullName>
        <ecNumber evidence="1">3.1.1.29</ecNumber>
    </recommendedName>
</protein>
<dbReference type="HAMAP" id="MF_00083">
    <property type="entry name" value="Pept_tRNA_hydro_bact"/>
    <property type="match status" value="1"/>
</dbReference>
<dbReference type="Pfam" id="PF01195">
    <property type="entry name" value="Pept_tRNA_hydro"/>
    <property type="match status" value="1"/>
</dbReference>
<dbReference type="EC" id="3.1.1.29" evidence="1"/>
<dbReference type="Gene3D" id="3.40.50.1470">
    <property type="entry name" value="Peptidyl-tRNA hydrolase"/>
    <property type="match status" value="1"/>
</dbReference>
<name>A0A381QUK9_9ZZZZ</name>
<evidence type="ECO:0000256" key="2">
    <source>
        <dbReference type="ARBA" id="ARBA00022555"/>
    </source>
</evidence>
<comment type="similarity">
    <text evidence="5">Belongs to the PTH family.</text>
</comment>
<dbReference type="InterPro" id="IPR036416">
    <property type="entry name" value="Pept_tRNA_hydro_sf"/>
</dbReference>
<keyword evidence="3" id="KW-0378">Hydrolase</keyword>
<dbReference type="GO" id="GO:0004045">
    <property type="term" value="F:peptidyl-tRNA hydrolase activity"/>
    <property type="evidence" value="ECO:0007669"/>
    <property type="project" value="UniProtKB-EC"/>
</dbReference>
<organism evidence="6">
    <name type="scientific">marine metagenome</name>
    <dbReference type="NCBI Taxonomy" id="408172"/>
    <lineage>
        <taxon>unclassified sequences</taxon>
        <taxon>metagenomes</taxon>
        <taxon>ecological metagenomes</taxon>
    </lineage>
</organism>
<dbReference type="InterPro" id="IPR001328">
    <property type="entry name" value="Pept_tRNA_hydro"/>
</dbReference>
<proteinExistence type="inferred from homology"/>
<evidence type="ECO:0000256" key="1">
    <source>
        <dbReference type="ARBA" id="ARBA00013260"/>
    </source>
</evidence>
<keyword evidence="2" id="KW-0820">tRNA-binding</keyword>
<dbReference type="SUPFAM" id="SSF53178">
    <property type="entry name" value="Peptidyl-tRNA hydrolase-like"/>
    <property type="match status" value="1"/>
</dbReference>
<dbReference type="PROSITE" id="PS01196">
    <property type="entry name" value="PEPT_TRNA_HYDROL_2"/>
    <property type="match status" value="1"/>
</dbReference>
<dbReference type="EMBL" id="UINC01001516">
    <property type="protein sequence ID" value="SUZ82644.1"/>
    <property type="molecule type" value="Genomic_DNA"/>
</dbReference>
<evidence type="ECO:0000256" key="3">
    <source>
        <dbReference type="ARBA" id="ARBA00022801"/>
    </source>
</evidence>
<dbReference type="PANTHER" id="PTHR17224">
    <property type="entry name" value="PEPTIDYL-TRNA HYDROLASE"/>
    <property type="match status" value="1"/>
</dbReference>
<keyword evidence="4" id="KW-0694">RNA-binding</keyword>
<dbReference type="NCBIfam" id="TIGR00447">
    <property type="entry name" value="pth"/>
    <property type="match status" value="1"/>
</dbReference>
<dbReference type="GO" id="GO:0000049">
    <property type="term" value="F:tRNA binding"/>
    <property type="evidence" value="ECO:0007669"/>
    <property type="project" value="UniProtKB-KW"/>
</dbReference>
<dbReference type="AlphaFoldDB" id="A0A381QUK9"/>
<evidence type="ECO:0000256" key="5">
    <source>
        <dbReference type="ARBA" id="ARBA00038063"/>
    </source>
</evidence>
<evidence type="ECO:0000256" key="4">
    <source>
        <dbReference type="ARBA" id="ARBA00022884"/>
    </source>
</evidence>
<reference evidence="6" key="1">
    <citation type="submission" date="2018-05" db="EMBL/GenBank/DDBJ databases">
        <authorList>
            <person name="Lanie J.A."/>
            <person name="Ng W.-L."/>
            <person name="Kazmierczak K.M."/>
            <person name="Andrzejewski T.M."/>
            <person name="Davidsen T.M."/>
            <person name="Wayne K.J."/>
            <person name="Tettelin H."/>
            <person name="Glass J.I."/>
            <person name="Rusch D."/>
            <person name="Podicherti R."/>
            <person name="Tsui H.-C.T."/>
            <person name="Winkler M.E."/>
        </authorList>
    </citation>
    <scope>NUCLEOTIDE SEQUENCE</scope>
</reference>
<dbReference type="FunFam" id="3.40.50.1470:FF:000001">
    <property type="entry name" value="Peptidyl-tRNA hydrolase"/>
    <property type="match status" value="1"/>
</dbReference>
<sequence>MKLVAGLGNPGKEYEGTPHNVGFQAVDIFLEQLGLSGFQQKFQSQFLRSSLKGEACIFLKPQTYMNKSGHAVAECANFYKIPVENIVVISDDLDLPPGKARFRDGGGHGGHNGLRSIIDSLGNTQFRRVRIGIGRPSGKRDVVGHVLGRWSKAEEKLALSAIDLMLTGLISFLETSKFENTSFSASELA</sequence>
<accession>A0A381QUK9</accession>
<evidence type="ECO:0000313" key="6">
    <source>
        <dbReference type="EMBL" id="SUZ82644.1"/>
    </source>
</evidence>
<dbReference type="InterPro" id="IPR018171">
    <property type="entry name" value="Pept_tRNA_hydro_CS"/>
</dbReference>
<gene>
    <name evidence="6" type="ORF">METZ01_LOCUS35498</name>
</gene>
<dbReference type="CDD" id="cd00462">
    <property type="entry name" value="PTH"/>
    <property type="match status" value="1"/>
</dbReference>